<evidence type="ECO:0000313" key="3">
    <source>
        <dbReference type="Proteomes" id="UP000827092"/>
    </source>
</evidence>
<keyword evidence="3" id="KW-1185">Reference proteome</keyword>
<feature type="region of interest" description="Disordered" evidence="1">
    <location>
        <begin position="20"/>
        <end position="66"/>
    </location>
</feature>
<dbReference type="AlphaFoldDB" id="A0AAV6V4B2"/>
<dbReference type="Proteomes" id="UP000827092">
    <property type="component" value="Unassembled WGS sequence"/>
</dbReference>
<evidence type="ECO:0000313" key="2">
    <source>
        <dbReference type="EMBL" id="KAG8190456.1"/>
    </source>
</evidence>
<accession>A0AAV6V4B2</accession>
<name>A0AAV6V4B2_9ARAC</name>
<sequence>MINSDIILTTKLMILQLHTTSKKGAARTVPSLTPQPLTRPDDAPRNRAASVNPLSPRHFSRAAAES</sequence>
<organism evidence="2 3">
    <name type="scientific">Oedothorax gibbosus</name>
    <dbReference type="NCBI Taxonomy" id="931172"/>
    <lineage>
        <taxon>Eukaryota</taxon>
        <taxon>Metazoa</taxon>
        <taxon>Ecdysozoa</taxon>
        <taxon>Arthropoda</taxon>
        <taxon>Chelicerata</taxon>
        <taxon>Arachnida</taxon>
        <taxon>Araneae</taxon>
        <taxon>Araneomorphae</taxon>
        <taxon>Entelegynae</taxon>
        <taxon>Araneoidea</taxon>
        <taxon>Linyphiidae</taxon>
        <taxon>Erigoninae</taxon>
        <taxon>Oedothorax</taxon>
    </lineage>
</organism>
<proteinExistence type="predicted"/>
<reference evidence="2 3" key="1">
    <citation type="journal article" date="2022" name="Nat. Ecol. Evol.">
        <title>A masculinizing supergene underlies an exaggerated male reproductive morph in a spider.</title>
        <authorList>
            <person name="Hendrickx F."/>
            <person name="De Corte Z."/>
            <person name="Sonet G."/>
            <person name="Van Belleghem S.M."/>
            <person name="Kostlbacher S."/>
            <person name="Vangestel C."/>
        </authorList>
    </citation>
    <scope>NUCLEOTIDE SEQUENCE [LARGE SCALE GENOMIC DNA]</scope>
    <source>
        <strain evidence="2">W744_W776</strain>
    </source>
</reference>
<protein>
    <submittedName>
        <fullName evidence="2">Uncharacterized protein</fullName>
    </submittedName>
</protein>
<gene>
    <name evidence="2" type="ORF">JTE90_016695</name>
</gene>
<comment type="caution">
    <text evidence="2">The sequence shown here is derived from an EMBL/GenBank/DDBJ whole genome shotgun (WGS) entry which is preliminary data.</text>
</comment>
<evidence type="ECO:0000256" key="1">
    <source>
        <dbReference type="SAM" id="MobiDB-lite"/>
    </source>
</evidence>
<dbReference type="EMBL" id="JAFNEN010000183">
    <property type="protein sequence ID" value="KAG8190456.1"/>
    <property type="molecule type" value="Genomic_DNA"/>
</dbReference>